<comment type="caution">
    <text evidence="2">The sequence shown here is derived from an EMBL/GenBank/DDBJ whole genome shotgun (WGS) entry which is preliminary data.</text>
</comment>
<dbReference type="PANTHER" id="PTHR43081:SF1">
    <property type="entry name" value="ADENYLATE CYCLASE, TERMINAL-DIFFERENTIATION SPECIFIC"/>
    <property type="match status" value="1"/>
</dbReference>
<dbReference type="PROSITE" id="PS50125">
    <property type="entry name" value="GUANYLATE_CYCLASE_2"/>
    <property type="match status" value="1"/>
</dbReference>
<dbReference type="GO" id="GO:0009190">
    <property type="term" value="P:cyclic nucleotide biosynthetic process"/>
    <property type="evidence" value="ECO:0007669"/>
    <property type="project" value="InterPro"/>
</dbReference>
<dbReference type="OrthoDB" id="9789782at2"/>
<evidence type="ECO:0000259" key="1">
    <source>
        <dbReference type="PROSITE" id="PS50125"/>
    </source>
</evidence>
<dbReference type="GO" id="GO:0004016">
    <property type="term" value="F:adenylate cyclase activity"/>
    <property type="evidence" value="ECO:0007669"/>
    <property type="project" value="UniProtKB-ARBA"/>
</dbReference>
<gene>
    <name evidence="2" type="ORF">CU102_04035</name>
</gene>
<feature type="domain" description="Guanylate cyclase" evidence="1">
    <location>
        <begin position="37"/>
        <end position="166"/>
    </location>
</feature>
<dbReference type="InterPro" id="IPR029787">
    <property type="entry name" value="Nucleotide_cyclase"/>
</dbReference>
<dbReference type="Gene3D" id="3.30.70.1230">
    <property type="entry name" value="Nucleotide cyclase"/>
    <property type="match status" value="1"/>
</dbReference>
<evidence type="ECO:0000313" key="3">
    <source>
        <dbReference type="Proteomes" id="UP000241444"/>
    </source>
</evidence>
<dbReference type="EMBL" id="PGGO01000002">
    <property type="protein sequence ID" value="PSH70261.1"/>
    <property type="molecule type" value="Genomic_DNA"/>
</dbReference>
<dbReference type="InterPro" id="IPR001054">
    <property type="entry name" value="A/G_cyclase"/>
</dbReference>
<dbReference type="SUPFAM" id="SSF55073">
    <property type="entry name" value="Nucleotide cyclase"/>
    <property type="match status" value="1"/>
</dbReference>
<sequence>MMHFENQPSRSGLMNPRIYPINSEKSDATHARLVFAAVLFADIKGFTRFCQSVDPCVAFHTLSTFHQRMAKVVAEYSTTVTTNAGDEVMAAWCGTPSTVSSTALRCGFAMLESIDAWNHEDVSFRPGLNIGVGLHAGPVILGRIPSLRESRMSVFGDTVNTASRLEHMTRIYPTGLIASDELVRVVCKHSPSETGINRLHSAITTTIRDRTGLLSIRIAI</sequence>
<dbReference type="GO" id="GO:0035556">
    <property type="term" value="P:intracellular signal transduction"/>
    <property type="evidence" value="ECO:0007669"/>
    <property type="project" value="InterPro"/>
</dbReference>
<reference evidence="3" key="1">
    <citation type="submission" date="2017-11" db="EMBL/GenBank/DDBJ databases">
        <authorList>
            <person name="Kuznetsova I."/>
            <person name="Sazanova A."/>
            <person name="Chirak E."/>
            <person name="Safronova V."/>
            <person name="Willems A."/>
        </authorList>
    </citation>
    <scope>NUCLEOTIDE SEQUENCE [LARGE SCALE GENOMIC DNA]</scope>
    <source>
        <strain evidence="3">STM 196</strain>
    </source>
</reference>
<dbReference type="CDD" id="cd07302">
    <property type="entry name" value="CHD"/>
    <property type="match status" value="1"/>
</dbReference>
<dbReference type="AlphaFoldDB" id="A0A2P7BUX9"/>
<dbReference type="Pfam" id="PF00211">
    <property type="entry name" value="Guanylate_cyc"/>
    <property type="match status" value="1"/>
</dbReference>
<proteinExistence type="predicted"/>
<dbReference type="Proteomes" id="UP000241444">
    <property type="component" value="Unassembled WGS sequence"/>
</dbReference>
<accession>A0A2P7BUX9</accession>
<dbReference type="SMART" id="SM00044">
    <property type="entry name" value="CYCc"/>
    <property type="match status" value="1"/>
</dbReference>
<protein>
    <recommendedName>
        <fullName evidence="1">Guanylate cyclase domain-containing protein</fullName>
    </recommendedName>
</protein>
<evidence type="ECO:0000313" key="2">
    <source>
        <dbReference type="EMBL" id="PSH70261.1"/>
    </source>
</evidence>
<organism evidence="2 3">
    <name type="scientific">Phyllobacterium brassicacearum</name>
    <dbReference type="NCBI Taxonomy" id="314235"/>
    <lineage>
        <taxon>Bacteria</taxon>
        <taxon>Pseudomonadati</taxon>
        <taxon>Pseudomonadota</taxon>
        <taxon>Alphaproteobacteria</taxon>
        <taxon>Hyphomicrobiales</taxon>
        <taxon>Phyllobacteriaceae</taxon>
        <taxon>Phyllobacterium</taxon>
    </lineage>
</organism>
<dbReference type="InterPro" id="IPR050697">
    <property type="entry name" value="Adenylyl/Guanylyl_Cyclase_3/4"/>
</dbReference>
<name>A0A2P7BUX9_9HYPH</name>
<dbReference type="RefSeq" id="WP_106709673.1">
    <property type="nucleotide sequence ID" value="NZ_PGGO01000002.1"/>
</dbReference>
<dbReference type="PANTHER" id="PTHR43081">
    <property type="entry name" value="ADENYLATE CYCLASE, TERMINAL-DIFFERENTIATION SPECIFIC-RELATED"/>
    <property type="match status" value="1"/>
</dbReference>
<keyword evidence="3" id="KW-1185">Reference proteome</keyword>